<gene>
    <name evidence="2" type="ORF">BN533_02120</name>
    <name evidence="3" type="ORF">GMD11_05020</name>
    <name evidence="4" type="ORF">GMD18_04665</name>
</gene>
<proteinExistence type="predicted"/>
<dbReference type="EMBL" id="CBDS010000003">
    <property type="protein sequence ID" value="CDB44900.1"/>
    <property type="molecule type" value="Genomic_DNA"/>
</dbReference>
<evidence type="ECO:0000313" key="2">
    <source>
        <dbReference type="EMBL" id="CDB44900.1"/>
    </source>
</evidence>
<dbReference type="eggNOG" id="COG1235">
    <property type="taxonomic scope" value="Bacteria"/>
</dbReference>
<dbReference type="STRING" id="1262914.BN533_02120"/>
<evidence type="ECO:0000313" key="6">
    <source>
        <dbReference type="Proteomes" id="UP000484547"/>
    </source>
</evidence>
<dbReference type="PANTHER" id="PTHR47619:SF1">
    <property type="entry name" value="EXODEOXYRIBONUCLEASE WALJ"/>
    <property type="match status" value="1"/>
</dbReference>
<name>R6I6D4_9FIRM</name>
<dbReference type="InterPro" id="IPR052533">
    <property type="entry name" value="WalJ/YycJ-like"/>
</dbReference>
<dbReference type="Proteomes" id="UP000484547">
    <property type="component" value="Unassembled WGS sequence"/>
</dbReference>
<dbReference type="HOGENOM" id="CLU_073253_0_0_9"/>
<sequence>MSSEFEITILASGSKGNAAVIRAGEQAFLVDVGISCRQLTERLHQAGMKPEDLTGVLLTHEHNDHVKGLPVFCRKYRLPVFANERTWQYMPKKSEMERSCCRLLPKKLSSGSLEIIPFAVPHDAASTVGYVFKSGGSKCTYLTDVGFVTDEVRQNIADADVVVLEANHDEDMLKNGSYPQILKQRILGTRGHLSNVSAAWLLAHMERLPEEVFLAHLSQENNLPSLALQTVRGILDANEVGADTKIYITSQENIVKNYD</sequence>
<protein>
    <submittedName>
        <fullName evidence="3">MBL fold metallo-hydrolase</fullName>
    </submittedName>
</protein>
<keyword evidence="3" id="KW-0378">Hydrolase</keyword>
<dbReference type="InterPro" id="IPR036866">
    <property type="entry name" value="RibonucZ/Hydroxyglut_hydro"/>
</dbReference>
<accession>A0A6I3RTG0</accession>
<dbReference type="Proteomes" id="UP000443070">
    <property type="component" value="Unassembled WGS sequence"/>
</dbReference>
<evidence type="ECO:0000313" key="3">
    <source>
        <dbReference type="EMBL" id="MTT75631.1"/>
    </source>
</evidence>
<evidence type="ECO:0000313" key="4">
    <source>
        <dbReference type="EMBL" id="MTU03693.1"/>
    </source>
</evidence>
<dbReference type="Gene3D" id="3.60.15.10">
    <property type="entry name" value="Ribonuclease Z/Hydroxyacylglutathione hydrolase-like"/>
    <property type="match status" value="1"/>
</dbReference>
<dbReference type="OrthoDB" id="9781189at2"/>
<dbReference type="AlphaFoldDB" id="R6I6D4"/>
<dbReference type="EMBL" id="WNBW01000002">
    <property type="protein sequence ID" value="MTU03693.1"/>
    <property type="molecule type" value="Genomic_DNA"/>
</dbReference>
<dbReference type="SMART" id="SM00849">
    <property type="entry name" value="Lactamase_B"/>
    <property type="match status" value="1"/>
</dbReference>
<evidence type="ECO:0000313" key="5">
    <source>
        <dbReference type="Proteomes" id="UP000443070"/>
    </source>
</evidence>
<dbReference type="GO" id="GO:0016787">
    <property type="term" value="F:hydrolase activity"/>
    <property type="evidence" value="ECO:0007669"/>
    <property type="project" value="UniProtKB-KW"/>
</dbReference>
<reference evidence="5 6" key="2">
    <citation type="journal article" date="2019" name="Nat. Med.">
        <title>A library of human gut bacterial isolates paired with longitudinal multiomics data enables mechanistic microbiome research.</title>
        <authorList>
            <person name="Poyet M."/>
            <person name="Groussin M."/>
            <person name="Gibbons S.M."/>
            <person name="Avila-Pacheco J."/>
            <person name="Jiang X."/>
            <person name="Kearney S.M."/>
            <person name="Perrotta A.R."/>
            <person name="Berdy B."/>
            <person name="Zhao S."/>
            <person name="Lieberman T.D."/>
            <person name="Swanson P.K."/>
            <person name="Smith M."/>
            <person name="Roesemann S."/>
            <person name="Alexander J.E."/>
            <person name="Rich S.A."/>
            <person name="Livny J."/>
            <person name="Vlamakis H."/>
            <person name="Clish C."/>
            <person name="Bullock K."/>
            <person name="Deik A."/>
            <person name="Scott J."/>
            <person name="Pierce K.A."/>
            <person name="Xavier R.J."/>
            <person name="Alm E.J."/>
        </authorList>
    </citation>
    <scope>NUCLEOTIDE SEQUENCE [LARGE SCALE GENOMIC DNA]</scope>
    <source>
        <strain evidence="3 6">BIOML-A13</strain>
        <strain evidence="4 5">BIOML-A3</strain>
    </source>
</reference>
<evidence type="ECO:0000259" key="1">
    <source>
        <dbReference type="SMART" id="SM00849"/>
    </source>
</evidence>
<dbReference type="SUPFAM" id="SSF56281">
    <property type="entry name" value="Metallo-hydrolase/oxidoreductase"/>
    <property type="match status" value="1"/>
</dbReference>
<comment type="caution">
    <text evidence="2">The sequence shown here is derived from an EMBL/GenBank/DDBJ whole genome shotgun (WGS) entry which is preliminary data.</text>
</comment>
<dbReference type="RefSeq" id="WP_021719019.1">
    <property type="nucleotide sequence ID" value="NZ_AP025560.1"/>
</dbReference>
<keyword evidence="5" id="KW-1185">Reference proteome</keyword>
<dbReference type="InterPro" id="IPR001279">
    <property type="entry name" value="Metallo-B-lactamas"/>
</dbReference>
<dbReference type="PANTHER" id="PTHR47619">
    <property type="entry name" value="METALLO-HYDROLASE YYCJ-RELATED"/>
    <property type="match status" value="1"/>
</dbReference>
<feature type="domain" description="Metallo-beta-lactamase" evidence="1">
    <location>
        <begin position="15"/>
        <end position="190"/>
    </location>
</feature>
<organism evidence="2">
    <name type="scientific">Phascolarctobacterium faecium</name>
    <dbReference type="NCBI Taxonomy" id="33025"/>
    <lineage>
        <taxon>Bacteria</taxon>
        <taxon>Bacillati</taxon>
        <taxon>Bacillota</taxon>
        <taxon>Negativicutes</taxon>
        <taxon>Acidaminococcales</taxon>
        <taxon>Acidaminococcaceae</taxon>
        <taxon>Phascolarctobacterium</taxon>
    </lineage>
</organism>
<accession>R6I6D4</accession>
<dbReference type="Pfam" id="PF12706">
    <property type="entry name" value="Lactamase_B_2"/>
    <property type="match status" value="1"/>
</dbReference>
<dbReference type="EMBL" id="WNBM01000002">
    <property type="protein sequence ID" value="MTT75631.1"/>
    <property type="molecule type" value="Genomic_DNA"/>
</dbReference>
<reference evidence="2" key="1">
    <citation type="submission" date="2012-11" db="EMBL/GenBank/DDBJ databases">
        <title>Dependencies among metagenomic species, viruses, plasmids and units of genetic variation.</title>
        <authorList>
            <person name="Nielsen H.B."/>
            <person name="Almeida M."/>
            <person name="Juncker A.S."/>
            <person name="Rasmussen S."/>
            <person name="Li J."/>
            <person name="Sunagawa S."/>
            <person name="Plichta D."/>
            <person name="Gautier L."/>
            <person name="Le Chatelier E."/>
            <person name="Peletier E."/>
            <person name="Bonde I."/>
            <person name="Nielsen T."/>
            <person name="Manichanh C."/>
            <person name="Arumugam M."/>
            <person name="Batto J."/>
            <person name="Santos M.B.Q.D."/>
            <person name="Blom N."/>
            <person name="Borruel N."/>
            <person name="Burgdorf K.S."/>
            <person name="Boumezbeur F."/>
            <person name="Casellas F."/>
            <person name="Dore J."/>
            <person name="Guarner F."/>
            <person name="Hansen T."/>
            <person name="Hildebrand F."/>
            <person name="Kaas R.S."/>
            <person name="Kennedy S."/>
            <person name="Kristiansen K."/>
            <person name="Kultima J.R."/>
            <person name="Leonard P."/>
            <person name="Levenez F."/>
            <person name="Lund O."/>
            <person name="Moumen B."/>
            <person name="Le Paslier D."/>
            <person name="Pons N."/>
            <person name="Pedersen O."/>
            <person name="Prifti E."/>
            <person name="Qin J."/>
            <person name="Raes J."/>
            <person name="Tap J."/>
            <person name="Tims S."/>
            <person name="Ussery D.W."/>
            <person name="Yamada T."/>
            <person name="MetaHit consortium"/>
            <person name="Renault P."/>
            <person name="Sicheritz-Ponten T."/>
            <person name="Bork P."/>
            <person name="Wang J."/>
            <person name="Brunak S."/>
            <person name="Ehrlich S.D."/>
        </authorList>
    </citation>
    <scope>NUCLEOTIDE SEQUENCE [LARGE SCALE GENOMIC DNA]</scope>
</reference>